<dbReference type="EMBL" id="MU006216">
    <property type="protein sequence ID" value="KAF2833836.1"/>
    <property type="molecule type" value="Genomic_DNA"/>
</dbReference>
<dbReference type="PANTHER" id="PTHR33112">
    <property type="entry name" value="DOMAIN PROTEIN, PUTATIVE-RELATED"/>
    <property type="match status" value="1"/>
</dbReference>
<organism evidence="2 3">
    <name type="scientific">Ophiobolus disseminans</name>
    <dbReference type="NCBI Taxonomy" id="1469910"/>
    <lineage>
        <taxon>Eukaryota</taxon>
        <taxon>Fungi</taxon>
        <taxon>Dikarya</taxon>
        <taxon>Ascomycota</taxon>
        <taxon>Pezizomycotina</taxon>
        <taxon>Dothideomycetes</taxon>
        <taxon>Pleosporomycetidae</taxon>
        <taxon>Pleosporales</taxon>
        <taxon>Pleosporineae</taxon>
        <taxon>Phaeosphaeriaceae</taxon>
        <taxon>Ophiobolus</taxon>
    </lineage>
</organism>
<protein>
    <submittedName>
        <fullName evidence="2">HET-domain-containing protein</fullName>
    </submittedName>
</protein>
<keyword evidence="3" id="KW-1185">Reference proteome</keyword>
<dbReference type="Proteomes" id="UP000799424">
    <property type="component" value="Unassembled WGS sequence"/>
</dbReference>
<evidence type="ECO:0000313" key="2">
    <source>
        <dbReference type="EMBL" id="KAF2833836.1"/>
    </source>
</evidence>
<dbReference type="Pfam" id="PF06985">
    <property type="entry name" value="HET"/>
    <property type="match status" value="1"/>
</dbReference>
<gene>
    <name evidence="2" type="ORF">CC86DRAFT_15599</name>
</gene>
<name>A0A6A7AKQ5_9PLEO</name>
<sequence length="711" mass="82674">MQSSYCEACIEQILPFKDIQPPHSVQSILHHSVEEFVACGKHCPLCAYLCSLFDWYQFNRMFRIPEHATPRTEEGTLLDAPKKSEKHQWLPHFYSRPRWSKSKQPIDQHPVQSSSWRVIVHRKPAHSEAPRADKKGSWTLRVQLYLKQSIDFSKEFTLYTSAGRAFDRAIWSHANHLDFESRTPTYRRWLEECQKRHPKCRTMTDRNTIAANRMLEVRKTNQGQLLVKLVTPSGLDLYSMVYVVLSHVWGNVAIDCKTTKRNLTQYTNIGISWDQLPRTFQEAVQVTAALDIRYLWIDSLCIVQDDEQDWQREAGKMASIFRRAALTLSASNAPNSSEGSSLSSLLSPAVQFPPPEGLFPRFAVRSRIQDVNPKAAMCQGPATTRAWILQEKVLSQRVLHTTDTQMVWQCATLTESEDGMVYRDEHVNHKDSAPWGLLDSHSSSAWHPKSDIRQYKCWWEWVRSYTSRRLTYPSDQYAAFVGLVRLFQEMSGNEPLVGLWREDLHVHLAWECGKIPIHVDWRTSREYDQPLMQHNPRKPSWTWMTYPHQTAEIRHFTTTRTRKPPMLIYNAELLRTNVTWSGQPLMSIPSGTITLRGICDDVQPPQKNQNPHVFGWHIGKREFDDVRWDSPYHRRPCPILERGRIMMFALNTSYTMYRNGERLHTEWLVIEETGLQDAEYIRIGLVAEYPTFDGGVALYRPHGTLREITLA</sequence>
<dbReference type="AlphaFoldDB" id="A0A6A7AKQ5"/>
<dbReference type="OrthoDB" id="3486565at2759"/>
<evidence type="ECO:0000313" key="3">
    <source>
        <dbReference type="Proteomes" id="UP000799424"/>
    </source>
</evidence>
<evidence type="ECO:0000259" key="1">
    <source>
        <dbReference type="Pfam" id="PF06985"/>
    </source>
</evidence>
<feature type="domain" description="Heterokaryon incompatibility" evidence="1">
    <location>
        <begin position="242"/>
        <end position="391"/>
    </location>
</feature>
<accession>A0A6A7AKQ5</accession>
<dbReference type="InterPro" id="IPR010730">
    <property type="entry name" value="HET"/>
</dbReference>
<dbReference type="PANTHER" id="PTHR33112:SF9">
    <property type="entry name" value="HETEROKARYON INCOMPATIBILITY DOMAIN-CONTAINING PROTEIN"/>
    <property type="match status" value="1"/>
</dbReference>
<reference evidence="2" key="1">
    <citation type="journal article" date="2020" name="Stud. Mycol.">
        <title>101 Dothideomycetes genomes: a test case for predicting lifestyles and emergence of pathogens.</title>
        <authorList>
            <person name="Haridas S."/>
            <person name="Albert R."/>
            <person name="Binder M."/>
            <person name="Bloem J."/>
            <person name="Labutti K."/>
            <person name="Salamov A."/>
            <person name="Andreopoulos B."/>
            <person name="Baker S."/>
            <person name="Barry K."/>
            <person name="Bills G."/>
            <person name="Bluhm B."/>
            <person name="Cannon C."/>
            <person name="Castanera R."/>
            <person name="Culley D."/>
            <person name="Daum C."/>
            <person name="Ezra D."/>
            <person name="Gonzalez J."/>
            <person name="Henrissat B."/>
            <person name="Kuo A."/>
            <person name="Liang C."/>
            <person name="Lipzen A."/>
            <person name="Lutzoni F."/>
            <person name="Magnuson J."/>
            <person name="Mondo S."/>
            <person name="Nolan M."/>
            <person name="Ohm R."/>
            <person name="Pangilinan J."/>
            <person name="Park H.-J."/>
            <person name="Ramirez L."/>
            <person name="Alfaro M."/>
            <person name="Sun H."/>
            <person name="Tritt A."/>
            <person name="Yoshinaga Y."/>
            <person name="Zwiers L.-H."/>
            <person name="Turgeon B."/>
            <person name="Goodwin S."/>
            <person name="Spatafora J."/>
            <person name="Crous P."/>
            <person name="Grigoriev I."/>
        </authorList>
    </citation>
    <scope>NUCLEOTIDE SEQUENCE</scope>
    <source>
        <strain evidence="2">CBS 113818</strain>
    </source>
</reference>
<proteinExistence type="predicted"/>